<gene>
    <name evidence="1" type="ORF">XA68_10309</name>
</gene>
<reference evidence="1 2" key="1">
    <citation type="journal article" date="2015" name="BMC Genomics">
        <title>Gene expression during zombie ant biting behavior reflects the complexity underlying fungal parasitic behavioral manipulation.</title>
        <authorList>
            <person name="de Bekker C."/>
            <person name="Ohm R.A."/>
            <person name="Loreto R.G."/>
            <person name="Sebastian A."/>
            <person name="Albert I."/>
            <person name="Merrow M."/>
            <person name="Brachmann A."/>
            <person name="Hughes D.P."/>
        </authorList>
    </citation>
    <scope>NUCLEOTIDE SEQUENCE [LARGE SCALE GENOMIC DNA]</scope>
    <source>
        <strain evidence="1 2">SC16a</strain>
    </source>
</reference>
<dbReference type="AlphaFoldDB" id="A0A2A9PH28"/>
<comment type="caution">
    <text evidence="1">The sequence shown here is derived from an EMBL/GenBank/DDBJ whole genome shotgun (WGS) entry which is preliminary data.</text>
</comment>
<protein>
    <submittedName>
        <fullName evidence="1">Uncharacterized protein</fullName>
    </submittedName>
</protein>
<proteinExistence type="predicted"/>
<organism evidence="1 2">
    <name type="scientific">Ophiocordyceps unilateralis</name>
    <name type="common">Zombie-ant fungus</name>
    <name type="synonym">Torrubia unilateralis</name>
    <dbReference type="NCBI Taxonomy" id="268505"/>
    <lineage>
        <taxon>Eukaryota</taxon>
        <taxon>Fungi</taxon>
        <taxon>Dikarya</taxon>
        <taxon>Ascomycota</taxon>
        <taxon>Pezizomycotina</taxon>
        <taxon>Sordariomycetes</taxon>
        <taxon>Hypocreomycetidae</taxon>
        <taxon>Hypocreales</taxon>
        <taxon>Ophiocordycipitaceae</taxon>
        <taxon>Ophiocordyceps</taxon>
    </lineage>
</organism>
<dbReference type="Proteomes" id="UP000037136">
    <property type="component" value="Unassembled WGS sequence"/>
</dbReference>
<sequence>MTPPPLLDMASPAAPKPTTQEALNETIDDDDVDMSEVLTLDKSTEVFEIKCAFGGSRTLRCRQCISRNDICSQVPGLMEGNGDDFSRIVELFLRICLKKSDGGQRRLVPAPYRKRLAVLTWHLADAFHTTLLAHSSSWHLLGSLKSTEFFFFISLPTVSEGSWSV</sequence>
<evidence type="ECO:0000313" key="2">
    <source>
        <dbReference type="Proteomes" id="UP000037136"/>
    </source>
</evidence>
<keyword evidence="2" id="KW-1185">Reference proteome</keyword>
<evidence type="ECO:0000313" key="1">
    <source>
        <dbReference type="EMBL" id="PFH60795.1"/>
    </source>
</evidence>
<reference evidence="1 2" key="2">
    <citation type="journal article" date="2017" name="Sci. Rep.">
        <title>Ant-infecting Ophiocordyceps genomes reveal a high diversity of potential behavioral manipulation genes and a possible major role for enterotoxins.</title>
        <authorList>
            <person name="de Bekker C."/>
            <person name="Ohm R.A."/>
            <person name="Evans H.C."/>
            <person name="Brachmann A."/>
            <person name="Hughes D.P."/>
        </authorList>
    </citation>
    <scope>NUCLEOTIDE SEQUENCE [LARGE SCALE GENOMIC DNA]</scope>
    <source>
        <strain evidence="1 2">SC16a</strain>
    </source>
</reference>
<name>A0A2A9PH28_OPHUN</name>
<dbReference type="EMBL" id="LAZP02000107">
    <property type="protein sequence ID" value="PFH60795.1"/>
    <property type="molecule type" value="Genomic_DNA"/>
</dbReference>
<accession>A0A2A9PH28</accession>